<dbReference type="SUPFAM" id="SSF53850">
    <property type="entry name" value="Periplasmic binding protein-like II"/>
    <property type="match status" value="1"/>
</dbReference>
<name>A0A443ZQB8_9PSED</name>
<evidence type="ECO:0000256" key="2">
    <source>
        <dbReference type="SAM" id="SignalP"/>
    </source>
</evidence>
<dbReference type="PANTHER" id="PTHR30222">
    <property type="entry name" value="SPERMIDINE/PUTRESCINE-BINDING PERIPLASMIC PROTEIN"/>
    <property type="match status" value="1"/>
</dbReference>
<dbReference type="InterPro" id="IPR006059">
    <property type="entry name" value="SBP"/>
</dbReference>
<comment type="caution">
    <text evidence="3">The sequence shown here is derived from an EMBL/GenBank/DDBJ whole genome shotgun (WGS) entry which is preliminary data.</text>
</comment>
<dbReference type="Pfam" id="PF13416">
    <property type="entry name" value="SBP_bac_8"/>
    <property type="match status" value="1"/>
</dbReference>
<protein>
    <submittedName>
        <fullName evidence="3">Spermidine/putrescine ABC transporter substrate-binding protein</fullName>
    </submittedName>
</protein>
<evidence type="ECO:0000256" key="1">
    <source>
        <dbReference type="ARBA" id="ARBA00022729"/>
    </source>
</evidence>
<keyword evidence="1 2" id="KW-0732">Signal</keyword>
<dbReference type="PANTHER" id="PTHR30222:SF2">
    <property type="entry name" value="ABC TRANSPORTER SUBSTRATE-BINDING PROTEIN"/>
    <property type="match status" value="1"/>
</dbReference>
<sequence length="342" mass="37205">MNTHVISALLLSTAASIATANEITVVSFGGAGKDVQTTAFYKPFEKITGNKILAGEYNGEMGRIKVMVDTQSVNWDVVQVGGAELKTGCEEGLFEQLDTAKIGQPGDFMPGTLSDCGAGVLVWSTAMAYNADKLTTAPTGWADFWDTQKFPGKRSLHKGAKYTLEIALMADGVPYTDIYTVLSSKEGVDRAFRKLDQIKGNLQWWEAGAQPMQFLASGDVTMTSAFNGRVFAAQAAGTNVHAIWQGSIYDIDSWAIPKGSKNKAAAEQFIAFSLRPEQQKVHTEKLGYGSTNLRTESLLDPAVAERLNTSPDNLKQAMPIDNSFWVDHGEELEQRFNAWAAK</sequence>
<dbReference type="RefSeq" id="WP_128324841.1">
    <property type="nucleotide sequence ID" value="NZ_QJRG01000047.1"/>
</dbReference>
<dbReference type="EMBL" id="QJRG01000047">
    <property type="protein sequence ID" value="RWU21233.1"/>
    <property type="molecule type" value="Genomic_DNA"/>
</dbReference>
<dbReference type="Proteomes" id="UP000288983">
    <property type="component" value="Unassembled WGS sequence"/>
</dbReference>
<feature type="signal peptide" evidence="2">
    <location>
        <begin position="1"/>
        <end position="20"/>
    </location>
</feature>
<dbReference type="Gene3D" id="3.40.190.10">
    <property type="entry name" value="Periplasmic binding protein-like II"/>
    <property type="match status" value="2"/>
</dbReference>
<evidence type="ECO:0000313" key="3">
    <source>
        <dbReference type="EMBL" id="RWU21233.1"/>
    </source>
</evidence>
<evidence type="ECO:0000313" key="4">
    <source>
        <dbReference type="Proteomes" id="UP000288983"/>
    </source>
</evidence>
<feature type="chain" id="PRO_5019533025" evidence="2">
    <location>
        <begin position="21"/>
        <end position="342"/>
    </location>
</feature>
<accession>A0A443ZQB8</accession>
<gene>
    <name evidence="3" type="ORF">DM813_18750</name>
</gene>
<organism evidence="3 4">
    <name type="scientific">Pseudomonas alkylphenolica</name>
    <dbReference type="NCBI Taxonomy" id="237609"/>
    <lineage>
        <taxon>Bacteria</taxon>
        <taxon>Pseudomonadati</taxon>
        <taxon>Pseudomonadota</taxon>
        <taxon>Gammaproteobacteria</taxon>
        <taxon>Pseudomonadales</taxon>
        <taxon>Pseudomonadaceae</taxon>
        <taxon>Pseudomonas</taxon>
    </lineage>
</organism>
<reference evidence="3 4" key="1">
    <citation type="submission" date="2018-06" db="EMBL/GenBank/DDBJ databases">
        <title>Bacteria isolated from soil of Wuhan.</title>
        <authorList>
            <person name="Wei X."/>
            <person name="Chunhua H."/>
        </authorList>
    </citation>
    <scope>NUCLEOTIDE SEQUENCE [LARGE SCALE GENOMIC DNA]</scope>
    <source>
        <strain evidence="4">xwS2</strain>
    </source>
</reference>
<dbReference type="CDD" id="cd13589">
    <property type="entry name" value="PBP2_polyamine_RpCGA009"/>
    <property type="match status" value="1"/>
</dbReference>
<dbReference type="AlphaFoldDB" id="A0A443ZQB8"/>
<proteinExistence type="predicted"/>
<dbReference type="OrthoDB" id="9815444at2"/>